<dbReference type="AlphaFoldDB" id="A0A1H0H3B6"/>
<dbReference type="PANTHER" id="PTHR42978">
    <property type="entry name" value="QUORUM-QUENCHING LACTONASE YTNP-RELATED-RELATED"/>
    <property type="match status" value="1"/>
</dbReference>
<evidence type="ECO:0000256" key="1">
    <source>
        <dbReference type="ARBA" id="ARBA00007749"/>
    </source>
</evidence>
<name>A0A1H0H3B6_9BACI</name>
<dbReference type="InterPro" id="IPR051013">
    <property type="entry name" value="MBL_superfamily_lactonases"/>
</dbReference>
<sequence>MALEKFHVSEDTTLTWLNGGVTHMDGGAMFGVVPRPLWTKKYPVNEKNQIELRTDPILIQMPDRNILLESGIGNGRLSEKAMRNYGVTEEAQLDKNLKELGLTRNDIDTVMMTHMHFDHACGLVLETEDGPAPAFPNAEIWTSQIEWEEMQHPNIRSRNTYFRENWEPVKHLVKTFSDSREIAPGIEMVHTGGHSAGHSIIHISRGDRDIWHMADIMPTHAHQNVLWVLAYDDYPMDSIEKKQKYITPALEREDWFLFYHDYKYRMLRWDKSGKEIAESLNRDTTSE</sequence>
<keyword evidence="3" id="KW-0378">Hydrolase</keyword>
<dbReference type="EMBL" id="FNIL01000007">
    <property type="protein sequence ID" value="SDO13580.1"/>
    <property type="molecule type" value="Genomic_DNA"/>
</dbReference>
<dbReference type="STRING" id="745820.SAMN04488053_107160"/>
<dbReference type="SMART" id="SM00849">
    <property type="entry name" value="Lactamase_B"/>
    <property type="match status" value="1"/>
</dbReference>
<gene>
    <name evidence="6" type="ORF">SAMN04488053_107160</name>
</gene>
<evidence type="ECO:0000256" key="2">
    <source>
        <dbReference type="ARBA" id="ARBA00022723"/>
    </source>
</evidence>
<dbReference type="OrthoDB" id="9802897at2"/>
<organism evidence="6 7">
    <name type="scientific">Alkalicoccus daliensis</name>
    <dbReference type="NCBI Taxonomy" id="745820"/>
    <lineage>
        <taxon>Bacteria</taxon>
        <taxon>Bacillati</taxon>
        <taxon>Bacillota</taxon>
        <taxon>Bacilli</taxon>
        <taxon>Bacillales</taxon>
        <taxon>Bacillaceae</taxon>
        <taxon>Alkalicoccus</taxon>
    </lineage>
</organism>
<accession>A0A1H0H3B6</accession>
<evidence type="ECO:0000256" key="4">
    <source>
        <dbReference type="ARBA" id="ARBA00022833"/>
    </source>
</evidence>
<dbReference type="InterPro" id="IPR036866">
    <property type="entry name" value="RibonucZ/Hydroxyglut_hydro"/>
</dbReference>
<dbReference type="SUPFAM" id="SSF56281">
    <property type="entry name" value="Metallo-hydrolase/oxidoreductase"/>
    <property type="match status" value="1"/>
</dbReference>
<evidence type="ECO:0000256" key="3">
    <source>
        <dbReference type="ARBA" id="ARBA00022801"/>
    </source>
</evidence>
<evidence type="ECO:0000313" key="6">
    <source>
        <dbReference type="EMBL" id="SDO13580.1"/>
    </source>
</evidence>
<dbReference type="Pfam" id="PF00753">
    <property type="entry name" value="Lactamase_B"/>
    <property type="match status" value="1"/>
</dbReference>
<dbReference type="CDD" id="cd07728">
    <property type="entry name" value="YtnP-like_MBL-fold"/>
    <property type="match status" value="1"/>
</dbReference>
<evidence type="ECO:0000313" key="7">
    <source>
        <dbReference type="Proteomes" id="UP000198778"/>
    </source>
</evidence>
<feature type="domain" description="Metallo-beta-lactamase" evidence="5">
    <location>
        <begin position="53"/>
        <end position="260"/>
    </location>
</feature>
<keyword evidence="4" id="KW-0862">Zinc</keyword>
<keyword evidence="2" id="KW-0479">Metal-binding</keyword>
<evidence type="ECO:0000259" key="5">
    <source>
        <dbReference type="SMART" id="SM00849"/>
    </source>
</evidence>
<dbReference type="GO" id="GO:0016787">
    <property type="term" value="F:hydrolase activity"/>
    <property type="evidence" value="ECO:0007669"/>
    <property type="project" value="UniProtKB-KW"/>
</dbReference>
<proteinExistence type="inferred from homology"/>
<dbReference type="PANTHER" id="PTHR42978:SF6">
    <property type="entry name" value="QUORUM-QUENCHING LACTONASE YTNP-RELATED"/>
    <property type="match status" value="1"/>
</dbReference>
<reference evidence="7" key="1">
    <citation type="submission" date="2016-10" db="EMBL/GenBank/DDBJ databases">
        <authorList>
            <person name="Varghese N."/>
            <person name="Submissions S."/>
        </authorList>
    </citation>
    <scope>NUCLEOTIDE SEQUENCE [LARGE SCALE GENOMIC DNA]</scope>
    <source>
        <strain evidence="7">CGMCC 1.10369</strain>
    </source>
</reference>
<dbReference type="InterPro" id="IPR001279">
    <property type="entry name" value="Metallo-B-lactamas"/>
</dbReference>
<dbReference type="Gene3D" id="3.60.15.10">
    <property type="entry name" value="Ribonuclease Z/Hydroxyacylglutathione hydrolase-like"/>
    <property type="match status" value="1"/>
</dbReference>
<dbReference type="GO" id="GO:0046872">
    <property type="term" value="F:metal ion binding"/>
    <property type="evidence" value="ECO:0007669"/>
    <property type="project" value="UniProtKB-KW"/>
</dbReference>
<dbReference type="Proteomes" id="UP000198778">
    <property type="component" value="Unassembled WGS sequence"/>
</dbReference>
<keyword evidence="7" id="KW-1185">Reference proteome</keyword>
<comment type="similarity">
    <text evidence="1">Belongs to the metallo-beta-lactamase superfamily.</text>
</comment>
<protein>
    <submittedName>
        <fullName evidence="6">Glyoxylase, beta-lactamase superfamily II</fullName>
    </submittedName>
</protein>
<dbReference type="RefSeq" id="WP_090843208.1">
    <property type="nucleotide sequence ID" value="NZ_FNIL01000007.1"/>
</dbReference>